<proteinExistence type="predicted"/>
<dbReference type="AlphaFoldDB" id="A0A101CK44"/>
<evidence type="ECO:0000313" key="3">
    <source>
        <dbReference type="Proteomes" id="UP000054388"/>
    </source>
</evidence>
<organism evidence="2 3">
    <name type="scientific">Chryseobacterium aquaticum subsp. greenlandense</name>
    <dbReference type="NCBI Taxonomy" id="345663"/>
    <lineage>
        <taxon>Bacteria</taxon>
        <taxon>Pseudomonadati</taxon>
        <taxon>Bacteroidota</taxon>
        <taxon>Flavobacteriia</taxon>
        <taxon>Flavobacteriales</taxon>
        <taxon>Weeksellaceae</taxon>
        <taxon>Chryseobacterium group</taxon>
        <taxon>Chryseobacterium</taxon>
    </lineage>
</organism>
<dbReference type="Proteomes" id="UP000054388">
    <property type="component" value="Unassembled WGS sequence"/>
</dbReference>
<comment type="caution">
    <text evidence="2">The sequence shown here is derived from an EMBL/GenBank/DDBJ whole genome shotgun (WGS) entry which is preliminary data.</text>
</comment>
<feature type="chain" id="PRO_5007094983" evidence="1">
    <location>
        <begin position="19"/>
        <end position="69"/>
    </location>
</feature>
<feature type="signal peptide" evidence="1">
    <location>
        <begin position="1"/>
        <end position="18"/>
    </location>
</feature>
<accession>A0A101CK44</accession>
<dbReference type="EMBL" id="LMAI01000002">
    <property type="protein sequence ID" value="KUJ57602.1"/>
    <property type="molecule type" value="Genomic_DNA"/>
</dbReference>
<gene>
    <name evidence="2" type="ORF">AR686_02215</name>
</gene>
<sequence length="69" mass="7533">MKKLFLCAMMGVSIMAFAKDVQAVWTSTCGVKHFTTFSDSATYQQIANAIALINERECGVKPTVTLSLN</sequence>
<keyword evidence="1" id="KW-0732">Signal</keyword>
<evidence type="ECO:0000256" key="1">
    <source>
        <dbReference type="SAM" id="SignalP"/>
    </source>
</evidence>
<name>A0A101CK44_9FLAO</name>
<protein>
    <submittedName>
        <fullName evidence="2">Uncharacterized protein</fullName>
    </submittedName>
</protein>
<reference evidence="2 3" key="1">
    <citation type="submission" date="2015-10" db="EMBL/GenBank/DDBJ databases">
        <title>Genome sequence of Chryseobacterium greenlandense.</title>
        <authorList>
            <person name="Newman J."/>
            <person name="Fischer K."/>
            <person name="Miller J."/>
        </authorList>
    </citation>
    <scope>NUCLEOTIDE SEQUENCE [LARGE SCALE GENOMIC DNA]</scope>
    <source>
        <strain evidence="2 3">UMB34</strain>
    </source>
</reference>
<evidence type="ECO:0000313" key="2">
    <source>
        <dbReference type="EMBL" id="KUJ57602.1"/>
    </source>
</evidence>